<reference evidence="3 4" key="1">
    <citation type="submission" date="2020-08" db="EMBL/GenBank/DDBJ databases">
        <title>Sequencing the genomes of 1000 actinobacteria strains.</title>
        <authorList>
            <person name="Klenk H.-P."/>
        </authorList>
    </citation>
    <scope>NUCLEOTIDE SEQUENCE [LARGE SCALE GENOMIC DNA]</scope>
    <source>
        <strain evidence="3 4">DSM 44230</strain>
    </source>
</reference>
<sequence length="62" mass="6388">MQRTIALTTGTMSLAVAAVHLLCPGTPAAEPPRSTLRGDERGREAPTLPVAGQFVGGGSWND</sequence>
<evidence type="ECO:0000256" key="2">
    <source>
        <dbReference type="SAM" id="SignalP"/>
    </source>
</evidence>
<feature type="signal peptide" evidence="2">
    <location>
        <begin position="1"/>
        <end position="28"/>
    </location>
</feature>
<name>A0A7W7FU98_9PSEU</name>
<keyword evidence="4" id="KW-1185">Reference proteome</keyword>
<feature type="region of interest" description="Disordered" evidence="1">
    <location>
        <begin position="25"/>
        <end position="62"/>
    </location>
</feature>
<protein>
    <submittedName>
        <fullName evidence="3">Uncharacterized protein</fullName>
    </submittedName>
</protein>
<gene>
    <name evidence="3" type="ORF">HNR67_003331</name>
</gene>
<dbReference type="RefSeq" id="WP_185003157.1">
    <property type="nucleotide sequence ID" value="NZ_BAAAUI010000085.1"/>
</dbReference>
<evidence type="ECO:0000313" key="3">
    <source>
        <dbReference type="EMBL" id="MBB4677213.1"/>
    </source>
</evidence>
<evidence type="ECO:0000313" key="4">
    <source>
        <dbReference type="Proteomes" id="UP000533598"/>
    </source>
</evidence>
<comment type="caution">
    <text evidence="3">The sequence shown here is derived from an EMBL/GenBank/DDBJ whole genome shotgun (WGS) entry which is preliminary data.</text>
</comment>
<accession>A0A7W7FU98</accession>
<keyword evidence="2" id="KW-0732">Signal</keyword>
<organism evidence="3 4">
    <name type="scientific">Crossiella cryophila</name>
    <dbReference type="NCBI Taxonomy" id="43355"/>
    <lineage>
        <taxon>Bacteria</taxon>
        <taxon>Bacillati</taxon>
        <taxon>Actinomycetota</taxon>
        <taxon>Actinomycetes</taxon>
        <taxon>Pseudonocardiales</taxon>
        <taxon>Pseudonocardiaceae</taxon>
        <taxon>Crossiella</taxon>
    </lineage>
</organism>
<feature type="chain" id="PRO_5038625160" evidence="2">
    <location>
        <begin position="29"/>
        <end position="62"/>
    </location>
</feature>
<proteinExistence type="predicted"/>
<dbReference type="AlphaFoldDB" id="A0A7W7FU98"/>
<evidence type="ECO:0000256" key="1">
    <source>
        <dbReference type="SAM" id="MobiDB-lite"/>
    </source>
</evidence>
<dbReference type="EMBL" id="JACHMH010000001">
    <property type="protein sequence ID" value="MBB4677213.1"/>
    <property type="molecule type" value="Genomic_DNA"/>
</dbReference>
<dbReference type="Proteomes" id="UP000533598">
    <property type="component" value="Unassembled WGS sequence"/>
</dbReference>